<comment type="caution">
    <text evidence="2">The sequence shown here is derived from an EMBL/GenBank/DDBJ whole genome shotgun (WGS) entry which is preliminary data.</text>
</comment>
<sequence length="213" mass="22266">MIDRYVAELDKALRGPRAVKADMLAEARDGLVDAAEAYEESGLDRTSAEQRAVADFGPVDIIAPEYQPELAMAEGRRTALLICVVLTVQPVAWWLLLTLAGHGADARADTDYALVDDVVRWTGAGAIGTALAVAIATGAGVRYLGARRRLVRAAGFFAFLVCAVFAVLGLLLTLYSPATDSLLGLTGLPMTALLLGVPLAGVAVAGRRCLAAS</sequence>
<keyword evidence="1" id="KW-1133">Transmembrane helix</keyword>
<dbReference type="Proteomes" id="UP000373149">
    <property type="component" value="Unassembled WGS sequence"/>
</dbReference>
<keyword evidence="1" id="KW-0812">Transmembrane</keyword>
<feature type="transmembrane region" description="Helical" evidence="1">
    <location>
        <begin position="182"/>
        <end position="205"/>
    </location>
</feature>
<evidence type="ECO:0000313" key="2">
    <source>
        <dbReference type="EMBL" id="MPY49361.1"/>
    </source>
</evidence>
<dbReference type="Pfam" id="PF22564">
    <property type="entry name" value="HAAS"/>
    <property type="match status" value="1"/>
</dbReference>
<organism evidence="2 3">
    <name type="scientific">Streptomyces acidicola</name>
    <dbReference type="NCBI Taxonomy" id="2596892"/>
    <lineage>
        <taxon>Bacteria</taxon>
        <taxon>Bacillati</taxon>
        <taxon>Actinomycetota</taxon>
        <taxon>Actinomycetes</taxon>
        <taxon>Kitasatosporales</taxon>
        <taxon>Streptomycetaceae</taxon>
        <taxon>Streptomyces</taxon>
    </lineage>
</organism>
<evidence type="ECO:0000313" key="3">
    <source>
        <dbReference type="Proteomes" id="UP000373149"/>
    </source>
</evidence>
<dbReference type="InterPro" id="IPR047928">
    <property type="entry name" value="Perm_prefix_1"/>
</dbReference>
<reference evidence="2 3" key="1">
    <citation type="submission" date="2019-09" db="EMBL/GenBank/DDBJ databases">
        <authorList>
            <person name="Duangmal K."/>
            <person name="Teo W.F.A."/>
            <person name="Lipun K."/>
        </authorList>
    </citation>
    <scope>NUCLEOTIDE SEQUENCE [LARGE SCALE GENOMIC DNA]</scope>
    <source>
        <strain evidence="2 3">K1PN6</strain>
    </source>
</reference>
<keyword evidence="3" id="KW-1185">Reference proteome</keyword>
<proteinExistence type="predicted"/>
<dbReference type="AlphaFoldDB" id="A0A5N8WPJ9"/>
<accession>A0A5N8WPJ9</accession>
<keyword evidence="1" id="KW-0472">Membrane</keyword>
<feature type="transmembrane region" description="Helical" evidence="1">
    <location>
        <begin position="156"/>
        <end position="176"/>
    </location>
</feature>
<protein>
    <submittedName>
        <fullName evidence="2">Uncharacterized protein</fullName>
    </submittedName>
</protein>
<name>A0A5N8WPJ9_9ACTN</name>
<dbReference type="RefSeq" id="WP_322620151.1">
    <property type="nucleotide sequence ID" value="NZ_VMNX01000034.1"/>
</dbReference>
<dbReference type="NCBIfam" id="NF038403">
    <property type="entry name" value="perm_prefix_1"/>
    <property type="match status" value="1"/>
</dbReference>
<feature type="transmembrane region" description="Helical" evidence="1">
    <location>
        <begin position="79"/>
        <end position="101"/>
    </location>
</feature>
<gene>
    <name evidence="2" type="ORF">FPZ41_12565</name>
</gene>
<evidence type="ECO:0000256" key="1">
    <source>
        <dbReference type="SAM" id="Phobius"/>
    </source>
</evidence>
<dbReference type="EMBL" id="VMNX01000034">
    <property type="protein sequence ID" value="MPY49361.1"/>
    <property type="molecule type" value="Genomic_DNA"/>
</dbReference>
<feature type="transmembrane region" description="Helical" evidence="1">
    <location>
        <begin position="121"/>
        <end position="144"/>
    </location>
</feature>